<dbReference type="AlphaFoldDB" id="A0A811PLM9"/>
<dbReference type="EMBL" id="CAJGYO010000007">
    <property type="protein sequence ID" value="CAD6246901.1"/>
    <property type="molecule type" value="Genomic_DNA"/>
</dbReference>
<keyword evidence="3" id="KW-1185">Reference proteome</keyword>
<feature type="compositionally biased region" description="Polar residues" evidence="1">
    <location>
        <begin position="135"/>
        <end position="144"/>
    </location>
</feature>
<organism evidence="2 3">
    <name type="scientific">Miscanthus lutarioriparius</name>
    <dbReference type="NCBI Taxonomy" id="422564"/>
    <lineage>
        <taxon>Eukaryota</taxon>
        <taxon>Viridiplantae</taxon>
        <taxon>Streptophyta</taxon>
        <taxon>Embryophyta</taxon>
        <taxon>Tracheophyta</taxon>
        <taxon>Spermatophyta</taxon>
        <taxon>Magnoliopsida</taxon>
        <taxon>Liliopsida</taxon>
        <taxon>Poales</taxon>
        <taxon>Poaceae</taxon>
        <taxon>PACMAD clade</taxon>
        <taxon>Panicoideae</taxon>
        <taxon>Andropogonodae</taxon>
        <taxon>Andropogoneae</taxon>
        <taxon>Saccharinae</taxon>
        <taxon>Miscanthus</taxon>
    </lineage>
</organism>
<evidence type="ECO:0000313" key="3">
    <source>
        <dbReference type="Proteomes" id="UP000604825"/>
    </source>
</evidence>
<sequence>MPMLVPCFPRRACVGEQVGNHLATSGARAELPGVVVVHHADAVGEQVYKHIVASDAWAGELQHAVAEVVVYRADAIGEQMDLAASGAWARLQLVVAVVVVHRDDSLGVGELQAGDKDLVARAGLSPTTMPGPGSPWNTATNSSPHPAAVRTMRGKSELWYTAPNWPLKMSRCKSWLSNVPVWTWASPPWTAPAMTSSVDSTTVVGLAVSPPWSMFPSSFFSGNANTRTERVVSFRPALVARLLEL</sequence>
<comment type="caution">
    <text evidence="2">The sequence shown here is derived from an EMBL/GenBank/DDBJ whole genome shotgun (WGS) entry which is preliminary data.</text>
</comment>
<gene>
    <name evidence="2" type="ORF">NCGR_LOCUS31136</name>
</gene>
<accession>A0A811PLM9</accession>
<feature type="region of interest" description="Disordered" evidence="1">
    <location>
        <begin position="126"/>
        <end position="146"/>
    </location>
</feature>
<reference evidence="2" key="1">
    <citation type="submission" date="2020-10" db="EMBL/GenBank/DDBJ databases">
        <authorList>
            <person name="Han B."/>
            <person name="Lu T."/>
            <person name="Zhao Q."/>
            <person name="Huang X."/>
            <person name="Zhao Y."/>
        </authorList>
    </citation>
    <scope>NUCLEOTIDE SEQUENCE</scope>
</reference>
<evidence type="ECO:0000313" key="2">
    <source>
        <dbReference type="EMBL" id="CAD6246901.1"/>
    </source>
</evidence>
<proteinExistence type="predicted"/>
<protein>
    <submittedName>
        <fullName evidence="2">Uncharacterized protein</fullName>
    </submittedName>
</protein>
<dbReference type="Proteomes" id="UP000604825">
    <property type="component" value="Unassembled WGS sequence"/>
</dbReference>
<evidence type="ECO:0000256" key="1">
    <source>
        <dbReference type="SAM" id="MobiDB-lite"/>
    </source>
</evidence>
<name>A0A811PLM9_9POAL</name>